<protein>
    <submittedName>
        <fullName evidence="2">VWA domain-containing protein</fullName>
    </submittedName>
</protein>
<dbReference type="Gene3D" id="3.40.50.410">
    <property type="entry name" value="von Willebrand factor, type A domain"/>
    <property type="match status" value="1"/>
</dbReference>
<accession>A0A4S3PPQ2</accession>
<evidence type="ECO:0000313" key="3">
    <source>
        <dbReference type="Proteomes" id="UP000306477"/>
    </source>
</evidence>
<feature type="domain" description="VWFA" evidence="1">
    <location>
        <begin position="4"/>
        <end position="146"/>
    </location>
</feature>
<dbReference type="CDD" id="cd00198">
    <property type="entry name" value="vWFA"/>
    <property type="match status" value="1"/>
</dbReference>
<comment type="caution">
    <text evidence="2">The sequence shown here is derived from an EMBL/GenBank/DDBJ whole genome shotgun (WGS) entry which is preliminary data.</text>
</comment>
<evidence type="ECO:0000313" key="2">
    <source>
        <dbReference type="EMBL" id="THE10702.1"/>
    </source>
</evidence>
<sequence>MNTELVFILDKSGSMAGLETDTIGGFNSMLKKQKKAEGEARVTTVLFNHHYEILHDRINVKGISPITEEEYEVSGTTALLDAIGFTIQKINNVQKHTSKTERAEKVLFVITTDGMENASREFSAAKIKKMVQHQKETYGWEFMFLGANIDAVSTAAEFGIDEDFAVDYHADEEGTQLNYQMVSEAVTNLRSGKKIDRSWKEEIEQDYKRRSK</sequence>
<dbReference type="STRING" id="1033734.GCA_000285535_01539"/>
<dbReference type="OrthoDB" id="9790144at2"/>
<proteinExistence type="predicted"/>
<dbReference type="Proteomes" id="UP000306477">
    <property type="component" value="Unassembled WGS sequence"/>
</dbReference>
<evidence type="ECO:0000259" key="1">
    <source>
        <dbReference type="PROSITE" id="PS50234"/>
    </source>
</evidence>
<gene>
    <name evidence="2" type="ORF">E1I69_17785</name>
</gene>
<dbReference type="AlphaFoldDB" id="A0A4S3PPQ2"/>
<reference evidence="2 3" key="1">
    <citation type="journal article" date="2019" name="Indoor Air">
        <title>Impacts of indoor surface finishes on bacterial viability.</title>
        <authorList>
            <person name="Hu J."/>
            <person name="Maamar S.B."/>
            <person name="Glawe A.J."/>
            <person name="Gottel N."/>
            <person name="Gilbert J.A."/>
            <person name="Hartmann E.M."/>
        </authorList>
    </citation>
    <scope>NUCLEOTIDE SEQUENCE [LARGE SCALE GENOMIC DNA]</scope>
    <source>
        <strain evidence="2 3">AF060A6</strain>
    </source>
</reference>
<keyword evidence="3" id="KW-1185">Reference proteome</keyword>
<dbReference type="RefSeq" id="WP_136380910.1">
    <property type="nucleotide sequence ID" value="NZ_SLUB01000041.1"/>
</dbReference>
<dbReference type="SUPFAM" id="SSF53300">
    <property type="entry name" value="vWA-like"/>
    <property type="match status" value="1"/>
</dbReference>
<dbReference type="InterPro" id="IPR036465">
    <property type="entry name" value="vWFA_dom_sf"/>
</dbReference>
<dbReference type="Pfam" id="PF00092">
    <property type="entry name" value="VWA"/>
    <property type="match status" value="1"/>
</dbReference>
<organism evidence="2 3">
    <name type="scientific">Bacillus timonensis</name>
    <dbReference type="NCBI Taxonomy" id="1033734"/>
    <lineage>
        <taxon>Bacteria</taxon>
        <taxon>Bacillati</taxon>
        <taxon>Bacillota</taxon>
        <taxon>Bacilli</taxon>
        <taxon>Bacillales</taxon>
        <taxon>Bacillaceae</taxon>
        <taxon>Bacillus</taxon>
    </lineage>
</organism>
<dbReference type="InterPro" id="IPR002035">
    <property type="entry name" value="VWF_A"/>
</dbReference>
<dbReference type="EMBL" id="SLUB01000041">
    <property type="protein sequence ID" value="THE10702.1"/>
    <property type="molecule type" value="Genomic_DNA"/>
</dbReference>
<dbReference type="PROSITE" id="PS50234">
    <property type="entry name" value="VWFA"/>
    <property type="match status" value="1"/>
</dbReference>
<name>A0A4S3PPQ2_9BACI</name>